<dbReference type="SMART" id="SM00257">
    <property type="entry name" value="LysM"/>
    <property type="match status" value="1"/>
</dbReference>
<feature type="compositionally biased region" description="Basic and acidic residues" evidence="1">
    <location>
        <begin position="45"/>
        <end position="66"/>
    </location>
</feature>
<feature type="compositionally biased region" description="Polar residues" evidence="1">
    <location>
        <begin position="129"/>
        <end position="148"/>
    </location>
</feature>
<reference evidence="4" key="2">
    <citation type="submission" date="2022-10" db="EMBL/GenBank/DDBJ databases">
        <authorList>
            <person name="Kostovova I."/>
            <person name="Moravkova M."/>
            <person name="Pechar R."/>
        </authorList>
    </citation>
    <scope>NUCLEOTIDE SEQUENCE</scope>
    <source>
        <strain evidence="4">M356A</strain>
    </source>
</reference>
<dbReference type="RefSeq" id="WP_271870366.1">
    <property type="nucleotide sequence ID" value="NZ_JAOTGU010000011.1"/>
</dbReference>
<comment type="caution">
    <text evidence="4">The sequence shown here is derived from an EMBL/GenBank/DDBJ whole genome shotgun (WGS) entry which is preliminary data.</text>
</comment>
<feature type="domain" description="LysM" evidence="3">
    <location>
        <begin position="76"/>
        <end position="121"/>
    </location>
</feature>
<feature type="region of interest" description="Disordered" evidence="1">
    <location>
        <begin position="183"/>
        <end position="203"/>
    </location>
</feature>
<dbReference type="AlphaFoldDB" id="A0A9X3W9L2"/>
<reference evidence="4" key="1">
    <citation type="journal article" date="2022" name="Microorganisms">
        <title>Antibiotic Susceptibility, Resistance Gene Determinants and Corresponding Genomic Regions in Lactobacillus amylovorus Isolates Derived from Wild Boars and Domestic Pigs.</title>
        <authorList>
            <person name="Moravkova M."/>
            <person name="Kostovova I."/>
            <person name="Kavanova K."/>
            <person name="Pechar R."/>
            <person name="Stanek S."/>
            <person name="Brychta A."/>
            <person name="Zeman M."/>
            <person name="Kubasova T."/>
        </authorList>
    </citation>
    <scope>NUCLEOTIDE SEQUENCE</scope>
    <source>
        <strain evidence="4">M356A</strain>
    </source>
</reference>
<evidence type="ECO:0000259" key="3">
    <source>
        <dbReference type="PROSITE" id="PS51782"/>
    </source>
</evidence>
<dbReference type="Gene3D" id="3.10.350.10">
    <property type="entry name" value="LysM domain"/>
    <property type="match status" value="1"/>
</dbReference>
<dbReference type="Gene3D" id="1.10.530.10">
    <property type="match status" value="1"/>
</dbReference>
<feature type="region of interest" description="Disordered" evidence="1">
    <location>
        <begin position="126"/>
        <end position="148"/>
    </location>
</feature>
<protein>
    <submittedName>
        <fullName evidence="4">LysM peptidoglycan-binding domain-containing protein</fullName>
    </submittedName>
</protein>
<keyword evidence="2" id="KW-0732">Signal</keyword>
<dbReference type="CDD" id="cd00118">
    <property type="entry name" value="LysM"/>
    <property type="match status" value="1"/>
</dbReference>
<evidence type="ECO:0000256" key="2">
    <source>
        <dbReference type="SAM" id="SignalP"/>
    </source>
</evidence>
<dbReference type="InterPro" id="IPR036779">
    <property type="entry name" value="LysM_dom_sf"/>
</dbReference>
<feature type="chain" id="PRO_5040740826" evidence="2">
    <location>
        <begin position="30"/>
        <end position="279"/>
    </location>
</feature>
<dbReference type="Proteomes" id="UP001143700">
    <property type="component" value="Unassembled WGS sequence"/>
</dbReference>
<feature type="compositionally biased region" description="Low complexity" evidence="1">
    <location>
        <begin position="165"/>
        <end position="174"/>
    </location>
</feature>
<dbReference type="PROSITE" id="PS51782">
    <property type="entry name" value="LYSM"/>
    <property type="match status" value="1"/>
</dbReference>
<feature type="region of interest" description="Disordered" evidence="1">
    <location>
        <begin position="45"/>
        <end position="67"/>
    </location>
</feature>
<organism evidence="4 5">
    <name type="scientific">Lactobacillus amylovorus</name>
    <dbReference type="NCBI Taxonomy" id="1604"/>
    <lineage>
        <taxon>Bacteria</taxon>
        <taxon>Bacillati</taxon>
        <taxon>Bacillota</taxon>
        <taxon>Bacilli</taxon>
        <taxon>Lactobacillales</taxon>
        <taxon>Lactobacillaceae</taxon>
        <taxon>Lactobacillus</taxon>
    </lineage>
</organism>
<evidence type="ECO:0000256" key="1">
    <source>
        <dbReference type="SAM" id="MobiDB-lite"/>
    </source>
</evidence>
<evidence type="ECO:0000313" key="4">
    <source>
        <dbReference type="EMBL" id="MDB6262430.1"/>
    </source>
</evidence>
<dbReference type="SUPFAM" id="SSF54106">
    <property type="entry name" value="LysM domain"/>
    <property type="match status" value="1"/>
</dbReference>
<dbReference type="InterPro" id="IPR018392">
    <property type="entry name" value="LysM"/>
</dbReference>
<sequence length="279" mass="30074">MKVKVNKQQALLFLGGSAMALTGATQAQAQATMVHADTKNKTTKVVKDDKKDTQHTTTQTDKDGKTQETTQADGFTLVTVKEGDTTWDIAQKYDTTVQQIVKDNHLSDGGNLIHISDVLKVRADDGTDKSQAQVQSNAPASGSTNSAAQTGYQANTASTSYQAPQQSTTNYQSSASTQSYASQATQTAQQAPAQTTSYQSNATGSEKAAKEWIASRESGGSYTAKNPSSGAYGRYQLLPGYLNGDYSPANQERVADNYVKSRYGSWQAAKSFWMAHNWY</sequence>
<feature type="signal peptide" evidence="2">
    <location>
        <begin position="1"/>
        <end position="29"/>
    </location>
</feature>
<feature type="compositionally biased region" description="Low complexity" evidence="1">
    <location>
        <begin position="183"/>
        <end position="200"/>
    </location>
</feature>
<evidence type="ECO:0000313" key="5">
    <source>
        <dbReference type="Proteomes" id="UP001143700"/>
    </source>
</evidence>
<accession>A0A9X3W9L2</accession>
<proteinExistence type="predicted"/>
<feature type="compositionally biased region" description="Polar residues" evidence="1">
    <location>
        <begin position="155"/>
        <end position="164"/>
    </location>
</feature>
<gene>
    <name evidence="4" type="ORF">ODV15_07695</name>
</gene>
<name>A0A9X3W9L2_LACAM</name>
<feature type="region of interest" description="Disordered" evidence="1">
    <location>
        <begin position="155"/>
        <end position="174"/>
    </location>
</feature>
<dbReference type="Pfam" id="PF01476">
    <property type="entry name" value="LysM"/>
    <property type="match status" value="1"/>
</dbReference>
<dbReference type="EMBL" id="JAOTGU010000011">
    <property type="protein sequence ID" value="MDB6262430.1"/>
    <property type="molecule type" value="Genomic_DNA"/>
</dbReference>